<keyword evidence="6" id="KW-0269">Exonuclease</keyword>
<dbReference type="Pfam" id="PF00270">
    <property type="entry name" value="DEAD"/>
    <property type="match status" value="2"/>
</dbReference>
<evidence type="ECO:0000259" key="12">
    <source>
        <dbReference type="PROSITE" id="PS50188"/>
    </source>
</evidence>
<comment type="caution">
    <text evidence="16">The sequence shown here is derived from an EMBL/GenBank/DDBJ whole genome shotgun (WGS) entry which is preliminary data.</text>
</comment>
<keyword evidence="2" id="KW-0540">Nuclease</keyword>
<protein>
    <recommendedName>
        <fullName evidence="8">DEAD box protein 1</fullName>
    </recommendedName>
</protein>
<dbReference type="PROSITE" id="PS51195">
    <property type="entry name" value="Q_MOTIF"/>
    <property type="match status" value="1"/>
</dbReference>
<dbReference type="InterPro" id="IPR013320">
    <property type="entry name" value="ConA-like_dom_sf"/>
</dbReference>
<evidence type="ECO:0000256" key="11">
    <source>
        <dbReference type="SAM" id="MobiDB-lite"/>
    </source>
</evidence>
<dbReference type="PANTHER" id="PTHR47959">
    <property type="entry name" value="ATP-DEPENDENT RNA HELICASE RHLE-RELATED"/>
    <property type="match status" value="1"/>
</dbReference>
<evidence type="ECO:0000256" key="3">
    <source>
        <dbReference type="ARBA" id="ARBA00022741"/>
    </source>
</evidence>
<dbReference type="GO" id="GO:0004527">
    <property type="term" value="F:exonuclease activity"/>
    <property type="evidence" value="ECO:0007669"/>
    <property type="project" value="UniProtKB-KW"/>
</dbReference>
<dbReference type="SMART" id="SM00490">
    <property type="entry name" value="HELICc"/>
    <property type="match status" value="1"/>
</dbReference>
<dbReference type="GO" id="GO:0003676">
    <property type="term" value="F:nucleic acid binding"/>
    <property type="evidence" value="ECO:0007669"/>
    <property type="project" value="InterPro"/>
</dbReference>
<evidence type="ECO:0000256" key="2">
    <source>
        <dbReference type="ARBA" id="ARBA00022722"/>
    </source>
</evidence>
<dbReference type="CDD" id="cd12873">
    <property type="entry name" value="SPRY_DDX1"/>
    <property type="match status" value="1"/>
</dbReference>
<keyword evidence="7 10" id="KW-0067">ATP-binding</keyword>
<dbReference type="InterPro" id="IPR014014">
    <property type="entry name" value="RNA_helicase_DEAD_Q_motif"/>
</dbReference>
<dbReference type="VEuPathDB" id="ToxoDB:TGRUB_207430"/>
<evidence type="ECO:0000259" key="13">
    <source>
        <dbReference type="PROSITE" id="PS51192"/>
    </source>
</evidence>
<dbReference type="Proteomes" id="UP000028834">
    <property type="component" value="Unassembled WGS sequence"/>
</dbReference>
<accession>A0A086LVM4</accession>
<dbReference type="InterPro" id="IPR001870">
    <property type="entry name" value="B30.2/SPRY"/>
</dbReference>
<feature type="short sequence motif" description="Q motif" evidence="9">
    <location>
        <begin position="2"/>
        <end position="30"/>
    </location>
</feature>
<dbReference type="SUPFAM" id="SSF52540">
    <property type="entry name" value="P-loop containing nucleoside triphosphate hydrolases"/>
    <property type="match status" value="2"/>
</dbReference>
<dbReference type="InterPro" id="IPR050079">
    <property type="entry name" value="DEAD_box_RNA_helicase"/>
</dbReference>
<evidence type="ECO:0000259" key="14">
    <source>
        <dbReference type="PROSITE" id="PS51194"/>
    </source>
</evidence>
<dbReference type="GO" id="GO:0003724">
    <property type="term" value="F:RNA helicase activity"/>
    <property type="evidence" value="ECO:0007669"/>
    <property type="project" value="InterPro"/>
</dbReference>
<dbReference type="Pfam" id="PF00271">
    <property type="entry name" value="Helicase_C"/>
    <property type="match status" value="1"/>
</dbReference>
<dbReference type="OrthoDB" id="1191041at2759"/>
<dbReference type="PROSITE" id="PS51192">
    <property type="entry name" value="HELICASE_ATP_BIND_1"/>
    <property type="match status" value="1"/>
</dbReference>
<dbReference type="InterPro" id="IPR043136">
    <property type="entry name" value="B30.2/SPRY_sf"/>
</dbReference>
<feature type="region of interest" description="Disordered" evidence="11">
    <location>
        <begin position="690"/>
        <end position="725"/>
    </location>
</feature>
<dbReference type="InterPro" id="IPR001650">
    <property type="entry name" value="Helicase_C-like"/>
</dbReference>
<dbReference type="InterPro" id="IPR011545">
    <property type="entry name" value="DEAD/DEAH_box_helicase_dom"/>
</dbReference>
<evidence type="ECO:0000313" key="16">
    <source>
        <dbReference type="EMBL" id="KFG60692.1"/>
    </source>
</evidence>
<feature type="domain" description="Helicase C-terminal" evidence="14">
    <location>
        <begin position="488"/>
        <end position="653"/>
    </location>
</feature>
<evidence type="ECO:0000259" key="15">
    <source>
        <dbReference type="PROSITE" id="PS51195"/>
    </source>
</evidence>
<proteinExistence type="inferred from homology"/>
<dbReference type="Gene3D" id="3.40.50.300">
    <property type="entry name" value="P-loop containing nucleotide triphosphate hydrolases"/>
    <property type="match status" value="3"/>
</dbReference>
<dbReference type="InterPro" id="IPR000629">
    <property type="entry name" value="RNA-helicase_DEAD-box_CS"/>
</dbReference>
<evidence type="ECO:0000256" key="4">
    <source>
        <dbReference type="ARBA" id="ARBA00022801"/>
    </source>
</evidence>
<feature type="domain" description="Helicase ATP-binding" evidence="13">
    <location>
        <begin position="266"/>
        <end position="416"/>
    </location>
</feature>
<keyword evidence="3 10" id="KW-0547">Nucleotide-binding</keyword>
<gene>
    <name evidence="16" type="ORF">TGRUB_207430</name>
</gene>
<dbReference type="GO" id="GO:0005829">
    <property type="term" value="C:cytosol"/>
    <property type="evidence" value="ECO:0007669"/>
    <property type="project" value="TreeGrafter"/>
</dbReference>
<dbReference type="PANTHER" id="PTHR47959:SF1">
    <property type="entry name" value="ATP-DEPENDENT RNA HELICASE DBPA"/>
    <property type="match status" value="1"/>
</dbReference>
<evidence type="ECO:0000313" key="17">
    <source>
        <dbReference type="Proteomes" id="UP000028834"/>
    </source>
</evidence>
<organism evidence="16 17">
    <name type="scientific">Toxoplasma gondii RUB</name>
    <dbReference type="NCBI Taxonomy" id="935652"/>
    <lineage>
        <taxon>Eukaryota</taxon>
        <taxon>Sar</taxon>
        <taxon>Alveolata</taxon>
        <taxon>Apicomplexa</taxon>
        <taxon>Conoidasida</taxon>
        <taxon>Coccidia</taxon>
        <taxon>Eucoccidiorida</taxon>
        <taxon>Eimeriorina</taxon>
        <taxon>Sarcocystidae</taxon>
        <taxon>Toxoplasma</taxon>
    </lineage>
</organism>
<dbReference type="EMBL" id="AFYV02001824">
    <property type="protein sequence ID" value="KFG60692.1"/>
    <property type="molecule type" value="Genomic_DNA"/>
</dbReference>
<dbReference type="CDD" id="cd18787">
    <property type="entry name" value="SF2_C_DEAD"/>
    <property type="match status" value="1"/>
</dbReference>
<evidence type="ECO:0000256" key="5">
    <source>
        <dbReference type="ARBA" id="ARBA00022806"/>
    </source>
</evidence>
<dbReference type="InterPro" id="IPR014001">
    <property type="entry name" value="Helicase_ATP-bd"/>
</dbReference>
<sequence>MSAFEELGVCPEIIKAVEEDDWLLPTPIQAESIPLILGGGDVCAAAETGSGKTGAFGLPALQIVHESLRAAAQAAVVSMKPNQASRGCTLDEAARDLQICLGDGERCSCADSRGWRGVRGTAPVLAGKYMYEVEILSPGLVRVGWGTRLGKLEIGKDENSFGYGGTGKKSWNGRFEDYGVQFGAGDVVGCLLDRSNPDRGTVSFAVNGRLLGEAFVLPPALRNSALLPAICGKDFDARCRFARLEFPVEGFAPVANLKACDDARCLAGETPGKSSSGVQCLILEPTRDLALQTFNCLKKIGRYLEAPSIRVALCCGGDEREQRGEMAKGPHIVVGTLQKVSSCIHRGVLSVKSLKLLILDEADELVKFDALSEILKIKRAASVGTSRRMQVSLFSATLHTDDVRRAVEALTERPTWVDLKGKVTIPDTVHALICPVFAHEGMPFKSASLGRVEPKTDGIHAPSATLPRHSEQFASQRVKEIKPHLVVALADAFKMETCLVFCRTNLDCDNLELFLTSCGGGRKFAGKAESGKENPYSCVVLAGMRSQEERNRNLAHFKAGDVRFLICTDVAARGIDIHELPFLIMTTLPDDPDLFFHRVGRVGRADRMGLAICLAATSPEQMWFHRCANRGQGCRNTRLVKEGGCTIWYDETACLKAIEDRVGGPLPRMDAGNFSCPGIVDPLGVLGDSAGDNIRKRRPGASSETGEGATRRDASGAPGPVVYGKARNDQNLLSTMKHLQEISGAVSELEILEREMQKQFVTLAARGI</sequence>
<reference evidence="16 17" key="1">
    <citation type="submission" date="2014-05" db="EMBL/GenBank/DDBJ databases">
        <authorList>
            <person name="Sibley D."/>
            <person name="Venepally P."/>
            <person name="Karamycheva S."/>
            <person name="Hadjithomas M."/>
            <person name="Khan A."/>
            <person name="Brunk B."/>
            <person name="Roos D."/>
            <person name="Caler E."/>
            <person name="Lorenzi H."/>
        </authorList>
    </citation>
    <scope>NUCLEOTIDE SEQUENCE [LARGE SCALE GENOMIC DNA]</scope>
    <source>
        <strain evidence="16 17">RUB</strain>
    </source>
</reference>
<dbReference type="PROSITE" id="PS00039">
    <property type="entry name" value="DEAD_ATP_HELICASE"/>
    <property type="match status" value="1"/>
</dbReference>
<evidence type="ECO:0000256" key="9">
    <source>
        <dbReference type="PROSITE-ProRule" id="PRU00552"/>
    </source>
</evidence>
<evidence type="ECO:0000256" key="1">
    <source>
        <dbReference type="ARBA" id="ARBA00008765"/>
    </source>
</evidence>
<feature type="domain" description="DEAD-box RNA helicase Q" evidence="15">
    <location>
        <begin position="2"/>
        <end position="30"/>
    </location>
</feature>
<dbReference type="InterPro" id="IPR027417">
    <property type="entry name" value="P-loop_NTPase"/>
</dbReference>
<evidence type="ECO:0000256" key="6">
    <source>
        <dbReference type="ARBA" id="ARBA00022839"/>
    </source>
</evidence>
<dbReference type="Pfam" id="PF00622">
    <property type="entry name" value="SPRY"/>
    <property type="match status" value="1"/>
</dbReference>
<dbReference type="PROSITE" id="PS50188">
    <property type="entry name" value="B302_SPRY"/>
    <property type="match status" value="1"/>
</dbReference>
<dbReference type="SMART" id="SM00487">
    <property type="entry name" value="DEXDc"/>
    <property type="match status" value="1"/>
</dbReference>
<keyword evidence="4 10" id="KW-0378">Hydrolase</keyword>
<evidence type="ECO:0000256" key="8">
    <source>
        <dbReference type="ARBA" id="ARBA00032348"/>
    </source>
</evidence>
<evidence type="ECO:0000256" key="7">
    <source>
        <dbReference type="ARBA" id="ARBA00022840"/>
    </source>
</evidence>
<dbReference type="Gene3D" id="2.60.120.920">
    <property type="match status" value="1"/>
</dbReference>
<dbReference type="PROSITE" id="PS51194">
    <property type="entry name" value="HELICASE_CTER"/>
    <property type="match status" value="1"/>
</dbReference>
<dbReference type="GO" id="GO:0005524">
    <property type="term" value="F:ATP binding"/>
    <property type="evidence" value="ECO:0007669"/>
    <property type="project" value="UniProtKB-KW"/>
</dbReference>
<name>A0A086LVM4_TOXGO</name>
<evidence type="ECO:0000256" key="10">
    <source>
        <dbReference type="RuleBase" id="RU000492"/>
    </source>
</evidence>
<dbReference type="InterPro" id="IPR003877">
    <property type="entry name" value="SPRY_dom"/>
</dbReference>
<dbReference type="SMART" id="SM00449">
    <property type="entry name" value="SPRY"/>
    <property type="match status" value="1"/>
</dbReference>
<feature type="domain" description="B30.2/SPRY" evidence="12">
    <location>
        <begin position="56"/>
        <end position="248"/>
    </location>
</feature>
<keyword evidence="5 10" id="KW-0347">Helicase</keyword>
<dbReference type="SUPFAM" id="SSF49899">
    <property type="entry name" value="Concanavalin A-like lectins/glucanases"/>
    <property type="match status" value="1"/>
</dbReference>
<comment type="similarity">
    <text evidence="1">Belongs to the DEAD box helicase family. DDX1 subfamily.</text>
</comment>
<dbReference type="AlphaFoldDB" id="A0A086LVM4"/>